<evidence type="ECO:0000256" key="3">
    <source>
        <dbReference type="ARBA" id="ARBA00022485"/>
    </source>
</evidence>
<protein>
    <submittedName>
        <fullName evidence="12">WhiB-like iron-sulfur binding domain containing protein</fullName>
    </submittedName>
</protein>
<proteinExistence type="inferred from homology"/>
<organism evidence="12">
    <name type="scientific">uncultured Caudovirales phage</name>
    <dbReference type="NCBI Taxonomy" id="2100421"/>
    <lineage>
        <taxon>Viruses</taxon>
        <taxon>Duplodnaviria</taxon>
        <taxon>Heunggongvirae</taxon>
        <taxon>Uroviricota</taxon>
        <taxon>Caudoviricetes</taxon>
        <taxon>Peduoviridae</taxon>
        <taxon>Maltschvirus</taxon>
        <taxon>Maltschvirus maltsch</taxon>
    </lineage>
</organism>
<evidence type="ECO:0000259" key="11">
    <source>
        <dbReference type="PROSITE" id="PS51674"/>
    </source>
</evidence>
<dbReference type="GO" id="GO:0047134">
    <property type="term" value="F:protein-disulfide reductase [NAD(P)H] activity"/>
    <property type="evidence" value="ECO:0007669"/>
    <property type="project" value="TreeGrafter"/>
</dbReference>
<feature type="domain" description="4Fe-4S Wbl-type" evidence="11">
    <location>
        <begin position="12"/>
        <end position="81"/>
    </location>
</feature>
<keyword evidence="6" id="KW-0411">Iron-sulfur</keyword>
<gene>
    <name evidence="12" type="ORF">UFOVP658_94</name>
</gene>
<evidence type="ECO:0000313" key="12">
    <source>
        <dbReference type="EMBL" id="CAB4156650.1"/>
    </source>
</evidence>
<sequence length="117" mass="13100">MEIYDSVPRDGSCAAYSVDLWFTPTGKSSISRKERKLRADNESMAKSICHSCHIKTHCLEYSLRHEPFGTWGGLNEIERAELRLQRKINLSRDGRLVVPGVGTMNAGTGYVSARKKA</sequence>
<dbReference type="GO" id="GO:0003677">
    <property type="term" value="F:DNA binding"/>
    <property type="evidence" value="ECO:0007669"/>
    <property type="project" value="UniProtKB-KW"/>
</dbReference>
<name>A0A6J5NAA6_9CAUD</name>
<dbReference type="InterPro" id="IPR034768">
    <property type="entry name" value="4FE4S_WBL"/>
</dbReference>
<dbReference type="PROSITE" id="PS51674">
    <property type="entry name" value="4FE4S_WBL"/>
    <property type="match status" value="1"/>
</dbReference>
<dbReference type="GO" id="GO:0046872">
    <property type="term" value="F:metal ion binding"/>
    <property type="evidence" value="ECO:0007669"/>
    <property type="project" value="UniProtKB-KW"/>
</dbReference>
<keyword evidence="10" id="KW-0804">Transcription</keyword>
<dbReference type="Pfam" id="PF02467">
    <property type="entry name" value="Whib"/>
    <property type="match status" value="1"/>
</dbReference>
<dbReference type="GO" id="GO:0051539">
    <property type="term" value="F:4 iron, 4 sulfur cluster binding"/>
    <property type="evidence" value="ECO:0007669"/>
    <property type="project" value="UniProtKB-KW"/>
</dbReference>
<dbReference type="GO" id="GO:0045892">
    <property type="term" value="P:negative regulation of DNA-templated transcription"/>
    <property type="evidence" value="ECO:0007669"/>
    <property type="project" value="TreeGrafter"/>
</dbReference>
<evidence type="ECO:0000256" key="10">
    <source>
        <dbReference type="ARBA" id="ARBA00023163"/>
    </source>
</evidence>
<evidence type="ECO:0000256" key="6">
    <source>
        <dbReference type="ARBA" id="ARBA00023014"/>
    </source>
</evidence>
<evidence type="ECO:0000256" key="2">
    <source>
        <dbReference type="ARBA" id="ARBA00006597"/>
    </source>
</evidence>
<evidence type="ECO:0000256" key="1">
    <source>
        <dbReference type="ARBA" id="ARBA00001966"/>
    </source>
</evidence>
<reference evidence="12" key="1">
    <citation type="submission" date="2020-04" db="EMBL/GenBank/DDBJ databases">
        <authorList>
            <person name="Chiriac C."/>
            <person name="Salcher M."/>
            <person name="Ghai R."/>
            <person name="Kavagutti S V."/>
        </authorList>
    </citation>
    <scope>NUCLEOTIDE SEQUENCE</scope>
</reference>
<evidence type="ECO:0000256" key="5">
    <source>
        <dbReference type="ARBA" id="ARBA00023004"/>
    </source>
</evidence>
<keyword evidence="9" id="KW-1015">Disulfide bond</keyword>
<evidence type="ECO:0000256" key="8">
    <source>
        <dbReference type="ARBA" id="ARBA00023125"/>
    </source>
</evidence>
<comment type="cofactor">
    <cofactor evidence="1">
        <name>[4Fe-4S] cluster</name>
        <dbReference type="ChEBI" id="CHEBI:49883"/>
    </cofactor>
</comment>
<dbReference type="InterPro" id="IPR003482">
    <property type="entry name" value="Whib"/>
</dbReference>
<evidence type="ECO:0000256" key="7">
    <source>
        <dbReference type="ARBA" id="ARBA00023015"/>
    </source>
</evidence>
<dbReference type="EMBL" id="LR796639">
    <property type="protein sequence ID" value="CAB4156650.1"/>
    <property type="molecule type" value="Genomic_DNA"/>
</dbReference>
<keyword evidence="8" id="KW-0238">DNA-binding</keyword>
<dbReference type="PANTHER" id="PTHR38839">
    <property type="entry name" value="TRANSCRIPTIONAL REGULATOR WHID-RELATED"/>
    <property type="match status" value="1"/>
</dbReference>
<keyword evidence="5" id="KW-0408">Iron</keyword>
<accession>A0A6J5NAA6</accession>
<keyword evidence="7" id="KW-0805">Transcription regulation</keyword>
<evidence type="ECO:0000256" key="4">
    <source>
        <dbReference type="ARBA" id="ARBA00022723"/>
    </source>
</evidence>
<keyword evidence="4" id="KW-0479">Metal-binding</keyword>
<keyword evidence="3" id="KW-0004">4Fe-4S</keyword>
<comment type="similarity">
    <text evidence="2">Belongs to the WhiB family.</text>
</comment>
<evidence type="ECO:0000256" key="9">
    <source>
        <dbReference type="ARBA" id="ARBA00023157"/>
    </source>
</evidence>